<evidence type="ECO:0000313" key="3">
    <source>
        <dbReference type="EMBL" id="RCS50603.1"/>
    </source>
</evidence>
<dbReference type="InterPro" id="IPR046346">
    <property type="entry name" value="Aminoacid_DH-like_N_sf"/>
</dbReference>
<dbReference type="InterPro" id="IPR036291">
    <property type="entry name" value="NAD(P)-bd_dom_sf"/>
</dbReference>
<dbReference type="Pfam" id="PF00106">
    <property type="entry name" value="adh_short"/>
    <property type="match status" value="1"/>
</dbReference>
<dbReference type="Proteomes" id="UP000253562">
    <property type="component" value="Unassembled WGS sequence"/>
</dbReference>
<dbReference type="EMBL" id="QPEX01000019">
    <property type="protein sequence ID" value="RCS50603.1"/>
    <property type="molecule type" value="Genomic_DNA"/>
</dbReference>
<comment type="caution">
    <text evidence="3">The sequence shown here is derived from an EMBL/GenBank/DDBJ whole genome shotgun (WGS) entry which is preliminary data.</text>
</comment>
<dbReference type="InterPro" id="IPR002347">
    <property type="entry name" value="SDR_fam"/>
</dbReference>
<dbReference type="Pfam" id="PF09176">
    <property type="entry name" value="Mpt_N"/>
    <property type="match status" value="1"/>
</dbReference>
<dbReference type="InterPro" id="IPR015259">
    <property type="entry name" value="Methyl-teptahyd_DH_N"/>
</dbReference>
<dbReference type="InterPro" id="IPR035015">
    <property type="entry name" value="NAD-bd_H4MPT_DH"/>
</dbReference>
<evidence type="ECO:0000313" key="4">
    <source>
        <dbReference type="Proteomes" id="UP000253562"/>
    </source>
</evidence>
<gene>
    <name evidence="3" type="ORF">DTL42_10885</name>
</gene>
<dbReference type="OrthoDB" id="6180at2"/>
<dbReference type="Gene3D" id="3.40.50.10280">
    <property type="entry name" value="Methylene-tetrahydromethanopterin dehydrogenase, N-terminal domain"/>
    <property type="match status" value="1"/>
</dbReference>
<dbReference type="AlphaFoldDB" id="A0A368KU53"/>
<accession>A0A368KU53</accession>
<sequence>MQNLLLQLDTDTQPSTFDSVVAIDSGADTMFRHGGVTPEQVAGLVHGLIFTRAPSKLKHSAIYIGGSNVDAAEGLLRAVQKSFFGAMRVSVMMDANGANTTAAAAVICGSRHLPLSGAQALVLGGTGPVGQRAARLLIRAGAKVRLASRSQEKAHQACQQIGADLQLESPEPIVINDASSTKAALAGVQLLIAAGAAGVTLVPQATRQNASDLKVAIDLNAVPPVGLEGIESFDKAAEKDNQVCYGAIGVGGTKMAIHRAAIRRLFESNDLVLNAEEIYELGLQLEDH</sequence>
<dbReference type="SUPFAM" id="SSF53223">
    <property type="entry name" value="Aminoacid dehydrogenase-like, N-terminal domain"/>
    <property type="match status" value="1"/>
</dbReference>
<dbReference type="SUPFAM" id="SSF51735">
    <property type="entry name" value="NAD(P)-binding Rossmann-fold domains"/>
    <property type="match status" value="1"/>
</dbReference>
<dbReference type="CDD" id="cd01078">
    <property type="entry name" value="NAD_bind_H4MPT_DH"/>
    <property type="match status" value="1"/>
</dbReference>
<protein>
    <submittedName>
        <fullName evidence="3">Bifunctional NADP-dependent methylenetetrahydromethanopterin dehydrogenase/methylenetetrahydrofolate dehydrogenase</fullName>
    </submittedName>
</protein>
<organism evidence="3 4">
    <name type="scientific">Bremerella cremea</name>
    <dbReference type="NCBI Taxonomy" id="1031537"/>
    <lineage>
        <taxon>Bacteria</taxon>
        <taxon>Pseudomonadati</taxon>
        <taxon>Planctomycetota</taxon>
        <taxon>Planctomycetia</taxon>
        <taxon>Pirellulales</taxon>
        <taxon>Pirellulaceae</taxon>
        <taxon>Bremerella</taxon>
    </lineage>
</organism>
<evidence type="ECO:0000259" key="2">
    <source>
        <dbReference type="Pfam" id="PF09176"/>
    </source>
</evidence>
<keyword evidence="1" id="KW-0560">Oxidoreductase</keyword>
<evidence type="ECO:0000256" key="1">
    <source>
        <dbReference type="ARBA" id="ARBA00023002"/>
    </source>
</evidence>
<proteinExistence type="predicted"/>
<dbReference type="InterPro" id="IPR037089">
    <property type="entry name" value="Methyl-teptahyd_DH_N_sf"/>
</dbReference>
<reference evidence="3 4" key="1">
    <citation type="submission" date="2018-07" db="EMBL/GenBank/DDBJ databases">
        <title>Comparative genomes isolates from brazilian mangrove.</title>
        <authorList>
            <person name="De Araujo J.E."/>
            <person name="Taketani R.G."/>
            <person name="Silva M.C.P."/>
            <person name="Lourenco M.V."/>
            <person name="Oliveira V.M."/>
            <person name="Andreote F.D."/>
        </authorList>
    </citation>
    <scope>NUCLEOTIDE SEQUENCE [LARGE SCALE GENOMIC DNA]</scope>
    <source>
        <strain evidence="3 4">HEX PRIS-MGV</strain>
    </source>
</reference>
<dbReference type="Gene3D" id="3.40.50.720">
    <property type="entry name" value="NAD(P)-binding Rossmann-like Domain"/>
    <property type="match status" value="1"/>
</dbReference>
<dbReference type="RefSeq" id="WP_114368750.1">
    <property type="nucleotide sequence ID" value="NZ_QPEX01000019.1"/>
</dbReference>
<feature type="domain" description="Methylene-tetrahydromethanopterin dehydrogenase N-terminal" evidence="2">
    <location>
        <begin position="17"/>
        <end position="96"/>
    </location>
</feature>
<name>A0A368KU53_9BACT</name>
<dbReference type="GO" id="GO:0016491">
    <property type="term" value="F:oxidoreductase activity"/>
    <property type="evidence" value="ECO:0007669"/>
    <property type="project" value="UniProtKB-KW"/>
</dbReference>